<protein>
    <submittedName>
        <fullName evidence="1">Uncharacterized protein</fullName>
    </submittedName>
</protein>
<sequence length="552" mass="62415">MVSKRRDVIETIRKMHLLAQSAIKAAPNLYPMTVALTQRVSKPETWFSDTIESWQKAFDASLMESAKPARGDEIPAIRHRIWLTNPAKPSFPKERFLNLAAEQIQSEDGEWQNIFWTNSYEVEIYIKGFFAARGLTGQLMRMESFAQHSVYPKLEALVSNKRFVLAADLLRMLVVNRMGGLYTDLGITVSPDIRAAILSSRYTLILAENGFCQSSLFASGPRSDLTELMLAVATVPEAMPRDVVRMSPHLTAMEEVNIFAGPMLTALALLFLADDDRIFVVTGSEGMVNWESTASWYGEETKFGNGVILNSEPLFVTEDTYRAHESRVSSDFFSSVGGSAIALKLEILMFLYPYFFKNPTKTCEVFYYQESDKALAWHNYSYFYHFILRKYRNHGAKLLEVGIGTNYEDVPSSMGPTGVPGASLRGWREFLGDGHVFGADVDRRILFSSRSIDTFFVDQCDAHTIGQMWERIGQPLDVVVDDGLHEFSANLRFFENSKDHVKPGGIFILEDVAYHEIPMWRDYILNAGREGCIVKIPNGANDRDNCLVFFPF</sequence>
<dbReference type="InterPro" id="IPR029063">
    <property type="entry name" value="SAM-dependent_MTases_sf"/>
</dbReference>
<dbReference type="HOGENOM" id="CLU_493323_0_0_5"/>
<dbReference type="RefSeq" id="WP_015932695.1">
    <property type="nucleotide sequence ID" value="NC_011894.1"/>
</dbReference>
<dbReference type="KEGG" id="mno:Mnod_6317"/>
<dbReference type="Gene3D" id="3.90.550.20">
    <property type="match status" value="1"/>
</dbReference>
<dbReference type="SUPFAM" id="SSF53448">
    <property type="entry name" value="Nucleotide-diphospho-sugar transferases"/>
    <property type="match status" value="1"/>
</dbReference>
<dbReference type="eggNOG" id="COG3774">
    <property type="taxonomic scope" value="Bacteria"/>
</dbReference>
<dbReference type="Gene3D" id="3.40.50.150">
    <property type="entry name" value="Vaccinia Virus protein VP39"/>
    <property type="match status" value="1"/>
</dbReference>
<evidence type="ECO:0000313" key="1">
    <source>
        <dbReference type="EMBL" id="ACL61113.1"/>
    </source>
</evidence>
<dbReference type="Pfam" id="PF04488">
    <property type="entry name" value="Gly_transf_sug"/>
    <property type="match status" value="1"/>
</dbReference>
<accession>B8IAR8</accession>
<dbReference type="SUPFAM" id="SSF53335">
    <property type="entry name" value="S-adenosyl-L-methionine-dependent methyltransferases"/>
    <property type="match status" value="1"/>
</dbReference>
<dbReference type="InterPro" id="IPR007577">
    <property type="entry name" value="GlycoTrfase_DXD_sugar-bd_CS"/>
</dbReference>
<dbReference type="OrthoDB" id="9816424at2"/>
<dbReference type="EMBL" id="CP001349">
    <property type="protein sequence ID" value="ACL61113.1"/>
    <property type="molecule type" value="Genomic_DNA"/>
</dbReference>
<gene>
    <name evidence="1" type="ordered locus">Mnod_6317</name>
</gene>
<dbReference type="STRING" id="460265.Mnod_6317"/>
<name>B8IAR8_METNO</name>
<dbReference type="AlphaFoldDB" id="B8IAR8"/>
<dbReference type="Proteomes" id="UP000008207">
    <property type="component" value="Chromosome"/>
</dbReference>
<reference evidence="1 2" key="1">
    <citation type="submission" date="2009-01" db="EMBL/GenBank/DDBJ databases">
        <title>Complete sequence of chromosome of Methylobacterium nodulans ORS 2060.</title>
        <authorList>
            <consortium name="US DOE Joint Genome Institute"/>
            <person name="Lucas S."/>
            <person name="Copeland A."/>
            <person name="Lapidus A."/>
            <person name="Glavina del Rio T."/>
            <person name="Dalin E."/>
            <person name="Tice H."/>
            <person name="Bruce D."/>
            <person name="Goodwin L."/>
            <person name="Pitluck S."/>
            <person name="Sims D."/>
            <person name="Brettin T."/>
            <person name="Detter J.C."/>
            <person name="Han C."/>
            <person name="Larimer F."/>
            <person name="Land M."/>
            <person name="Hauser L."/>
            <person name="Kyrpides N."/>
            <person name="Ivanova N."/>
            <person name="Marx C.J."/>
            <person name="Richardson P."/>
        </authorList>
    </citation>
    <scope>NUCLEOTIDE SEQUENCE [LARGE SCALE GENOMIC DNA]</scope>
    <source>
        <strain evidence="2">LMG 21967 / CNCM I-2342 / ORS 2060</strain>
    </source>
</reference>
<dbReference type="InterPro" id="IPR029044">
    <property type="entry name" value="Nucleotide-diphossugar_trans"/>
</dbReference>
<proteinExistence type="predicted"/>
<organism evidence="1 2">
    <name type="scientific">Methylobacterium nodulans (strain LMG 21967 / CNCM I-2342 / ORS 2060)</name>
    <dbReference type="NCBI Taxonomy" id="460265"/>
    <lineage>
        <taxon>Bacteria</taxon>
        <taxon>Pseudomonadati</taxon>
        <taxon>Pseudomonadota</taxon>
        <taxon>Alphaproteobacteria</taxon>
        <taxon>Hyphomicrobiales</taxon>
        <taxon>Methylobacteriaceae</taxon>
        <taxon>Methylobacterium</taxon>
    </lineage>
</organism>
<evidence type="ECO:0000313" key="2">
    <source>
        <dbReference type="Proteomes" id="UP000008207"/>
    </source>
</evidence>
<keyword evidence="2" id="KW-1185">Reference proteome</keyword>